<comment type="caution">
    <text evidence="6">The sequence shown here is derived from an EMBL/GenBank/DDBJ whole genome shotgun (WGS) entry which is preliminary data.</text>
</comment>
<evidence type="ECO:0000259" key="5">
    <source>
        <dbReference type="PROSITE" id="PS50600"/>
    </source>
</evidence>
<evidence type="ECO:0000313" key="7">
    <source>
        <dbReference type="Proteomes" id="UP000824890"/>
    </source>
</evidence>
<reference evidence="6 7" key="1">
    <citation type="submission" date="2021-05" db="EMBL/GenBank/DDBJ databases">
        <title>Genome Assembly of Synthetic Allotetraploid Brassica napus Reveals Homoeologous Exchanges between Subgenomes.</title>
        <authorList>
            <person name="Davis J.T."/>
        </authorList>
    </citation>
    <scope>NUCLEOTIDE SEQUENCE [LARGE SCALE GENOMIC DNA]</scope>
    <source>
        <strain evidence="7">cv. Da-Ae</strain>
        <tissue evidence="6">Seedling</tissue>
    </source>
</reference>
<dbReference type="SUPFAM" id="SSF54001">
    <property type="entry name" value="Cysteine proteinases"/>
    <property type="match status" value="1"/>
</dbReference>
<name>A0ABQ7ZJX8_BRANA</name>
<dbReference type="InterPro" id="IPR003653">
    <property type="entry name" value="Peptidase_C48_C"/>
</dbReference>
<dbReference type="InterPro" id="IPR015410">
    <property type="entry name" value="DUF1985"/>
</dbReference>
<dbReference type="Pfam" id="PF09331">
    <property type="entry name" value="DUF1985"/>
    <property type="match status" value="1"/>
</dbReference>
<keyword evidence="7" id="KW-1185">Reference proteome</keyword>
<feature type="compositionally biased region" description="Polar residues" evidence="4">
    <location>
        <begin position="417"/>
        <end position="431"/>
    </location>
</feature>
<feature type="region of interest" description="Disordered" evidence="4">
    <location>
        <begin position="491"/>
        <end position="632"/>
    </location>
</feature>
<sequence>MSSGADETGETPHLQFPPRMFVVGDEPLGIRVTSYHKPSAITKILNALTEDEIEAIRKTAFGKLVEIADKPSFSGRFGRFLISRQLKIVKKHEAWFLFAGKPVRFSIREFAMVTGLNCRKYPTNSKKRSTKSITEKPYWGELFGLMTEVQHAEKIKDVDQFLVFPWGRASFDMLMSSIKERDEVSLLQNTIALKGFVLSLQLVMIEVVPSLTEVVEDGGSSASDGDESDDEDGKGKKSINTGHVSDIDTVAKAHVVSIITAGVEEFHLNPELGSSDDDEDLLVANLVKCVEDGFAFANSHFIGGATKADVNRMREDGKTGKNRSRKNTKVNLKEPVTDAVDADYVADIVRKSVSAELCKMGEQIKNLSDNVTTSHPLFRTDIQGMFQNFQRDITKFVTPLCTAPHIPPPLPTPHSTQSGMRNPSGSTTPANANNIINEAVRFANQHSLQTKKGITAEKGVVEETNDDDADVNLESEPNADVLSDIDAPAAETNPHLQDSADGRSDTDDPSVETNPHLPDSADVLPDTNAPAVETNPHLQDSENHPKSKKPTDVGHSRVPLVAENDPISKDSGDTSLAFPRPTFSLGLTQEDPQLSKTSAPDSEDYGDEHMTVDPPPTSNENDAPAPLYRKSKRPRVVPRSLVGDYQCDKRILVHAWEAHVNATRRVPNINYAVKFAELSSKLESSWSPHCKHSLVDLLIQILDYIRYTIKLDGLSLTSKELSAIVYMSTHLPPQVLDVLIHHTRSVFQSHPVSLQSKNSVFLDTKFVSLLAKTFAKFSKASKKEIFRFPAALADYLVQDFPIDEANRFYFPFNFDKKHWVGVCVDSSLGQVSVLDSNTSLRTDGMITSEMRSISQMFPYILRQAGKQISSKDMKTFTIDRPRSIPQNTTSFDSGVTSILIIQAHAVGGLEVCKCITPDVLDIEVERLAVMIYEENIGVI</sequence>
<dbReference type="PANTHER" id="PTHR48449:SF2">
    <property type="entry name" value="UBIQUITIN-LIKE PROTEASE FAMILY PROFILE DOMAIN-CONTAINING PROTEIN"/>
    <property type="match status" value="1"/>
</dbReference>
<evidence type="ECO:0000256" key="2">
    <source>
        <dbReference type="ARBA" id="ARBA00022670"/>
    </source>
</evidence>
<dbReference type="Gene3D" id="3.40.395.10">
    <property type="entry name" value="Adenoviral Proteinase, Chain A"/>
    <property type="match status" value="1"/>
</dbReference>
<evidence type="ECO:0000256" key="1">
    <source>
        <dbReference type="ARBA" id="ARBA00005234"/>
    </source>
</evidence>
<evidence type="ECO:0000256" key="3">
    <source>
        <dbReference type="ARBA" id="ARBA00022801"/>
    </source>
</evidence>
<dbReference type="PROSITE" id="PS50600">
    <property type="entry name" value="ULP_PROTEASE"/>
    <property type="match status" value="1"/>
</dbReference>
<feature type="compositionally biased region" description="Basic and acidic residues" evidence="4">
    <location>
        <begin position="539"/>
        <end position="555"/>
    </location>
</feature>
<evidence type="ECO:0000256" key="4">
    <source>
        <dbReference type="SAM" id="MobiDB-lite"/>
    </source>
</evidence>
<dbReference type="Proteomes" id="UP000824890">
    <property type="component" value="Unassembled WGS sequence"/>
</dbReference>
<accession>A0ABQ7ZJX8</accession>
<dbReference type="EMBL" id="JAGKQM010000015">
    <property type="protein sequence ID" value="KAH0880561.1"/>
    <property type="molecule type" value="Genomic_DNA"/>
</dbReference>
<keyword evidence="3" id="KW-0378">Hydrolase</keyword>
<dbReference type="Pfam" id="PF02902">
    <property type="entry name" value="Peptidase_C48"/>
    <property type="match status" value="1"/>
</dbReference>
<protein>
    <recommendedName>
        <fullName evidence="5">Ubiquitin-like protease family profile domain-containing protein</fullName>
    </recommendedName>
</protein>
<comment type="similarity">
    <text evidence="1">Belongs to the peptidase C48 family.</text>
</comment>
<gene>
    <name evidence="6" type="ORF">HID58_067955</name>
</gene>
<proteinExistence type="inferred from homology"/>
<feature type="region of interest" description="Disordered" evidence="4">
    <location>
        <begin position="406"/>
        <end position="431"/>
    </location>
</feature>
<feature type="compositionally biased region" description="Acidic residues" evidence="4">
    <location>
        <begin position="463"/>
        <end position="473"/>
    </location>
</feature>
<feature type="compositionally biased region" description="Polar residues" evidence="4">
    <location>
        <begin position="585"/>
        <end position="600"/>
    </location>
</feature>
<feature type="region of interest" description="Disordered" evidence="4">
    <location>
        <begin position="216"/>
        <end position="241"/>
    </location>
</feature>
<dbReference type="InterPro" id="IPR038765">
    <property type="entry name" value="Papain-like_cys_pep_sf"/>
</dbReference>
<evidence type="ECO:0000313" key="6">
    <source>
        <dbReference type="EMBL" id="KAH0880561.1"/>
    </source>
</evidence>
<dbReference type="PANTHER" id="PTHR48449">
    <property type="entry name" value="DUF1985 DOMAIN-CONTAINING PROTEIN"/>
    <property type="match status" value="1"/>
</dbReference>
<feature type="region of interest" description="Disordered" evidence="4">
    <location>
        <begin position="453"/>
        <end position="474"/>
    </location>
</feature>
<keyword evidence="2" id="KW-0645">Protease</keyword>
<organism evidence="6 7">
    <name type="scientific">Brassica napus</name>
    <name type="common">Rape</name>
    <dbReference type="NCBI Taxonomy" id="3708"/>
    <lineage>
        <taxon>Eukaryota</taxon>
        <taxon>Viridiplantae</taxon>
        <taxon>Streptophyta</taxon>
        <taxon>Embryophyta</taxon>
        <taxon>Tracheophyta</taxon>
        <taxon>Spermatophyta</taxon>
        <taxon>Magnoliopsida</taxon>
        <taxon>eudicotyledons</taxon>
        <taxon>Gunneridae</taxon>
        <taxon>Pentapetalae</taxon>
        <taxon>rosids</taxon>
        <taxon>malvids</taxon>
        <taxon>Brassicales</taxon>
        <taxon>Brassicaceae</taxon>
        <taxon>Brassiceae</taxon>
        <taxon>Brassica</taxon>
    </lineage>
</organism>
<feature type="domain" description="Ubiquitin-like protease family profile" evidence="5">
    <location>
        <begin position="714"/>
        <end position="904"/>
    </location>
</feature>